<dbReference type="RefSeq" id="WP_344398052.1">
    <property type="nucleotide sequence ID" value="NZ_BAAASG010000001.1"/>
</dbReference>
<reference evidence="3 4" key="1">
    <citation type="journal article" date="2019" name="Int. J. Syst. Evol. Microbiol.">
        <title>The Global Catalogue of Microorganisms (GCM) 10K type strain sequencing project: providing services to taxonomists for standard genome sequencing and annotation.</title>
        <authorList>
            <consortium name="The Broad Institute Genomics Platform"/>
            <consortium name="The Broad Institute Genome Sequencing Center for Infectious Disease"/>
            <person name="Wu L."/>
            <person name="Ma J."/>
        </authorList>
    </citation>
    <scope>NUCLEOTIDE SEQUENCE [LARGE SCALE GENOMIC DNA]</scope>
    <source>
        <strain evidence="3 4">JCM 4395</strain>
    </source>
</reference>
<organism evidence="3 4">
    <name type="scientific">Streptomyces longisporus</name>
    <dbReference type="NCBI Taxonomy" id="1948"/>
    <lineage>
        <taxon>Bacteria</taxon>
        <taxon>Bacillati</taxon>
        <taxon>Actinomycetota</taxon>
        <taxon>Actinomycetes</taxon>
        <taxon>Kitasatosporales</taxon>
        <taxon>Streptomycetaceae</taxon>
        <taxon>Streptomyces</taxon>
    </lineage>
</organism>
<feature type="region of interest" description="Disordered" evidence="1">
    <location>
        <begin position="1"/>
        <end position="20"/>
    </location>
</feature>
<proteinExistence type="predicted"/>
<accession>A0ABN3KTS0</accession>
<evidence type="ECO:0008006" key="5">
    <source>
        <dbReference type="Google" id="ProtNLM"/>
    </source>
</evidence>
<name>A0ABN3KTS0_STRLO</name>
<keyword evidence="2" id="KW-0472">Membrane</keyword>
<evidence type="ECO:0000313" key="4">
    <source>
        <dbReference type="Proteomes" id="UP001501777"/>
    </source>
</evidence>
<keyword evidence="4" id="KW-1185">Reference proteome</keyword>
<dbReference type="EMBL" id="BAAASG010000001">
    <property type="protein sequence ID" value="GAA2471705.1"/>
    <property type="molecule type" value="Genomic_DNA"/>
</dbReference>
<keyword evidence="2" id="KW-0812">Transmembrane</keyword>
<evidence type="ECO:0000256" key="1">
    <source>
        <dbReference type="SAM" id="MobiDB-lite"/>
    </source>
</evidence>
<evidence type="ECO:0000256" key="2">
    <source>
        <dbReference type="SAM" id="Phobius"/>
    </source>
</evidence>
<keyword evidence="2" id="KW-1133">Transmembrane helix</keyword>
<evidence type="ECO:0000313" key="3">
    <source>
        <dbReference type="EMBL" id="GAA2471705.1"/>
    </source>
</evidence>
<protein>
    <recommendedName>
        <fullName evidence="5">Lipopolysaccharide assembly protein A domain-containing protein</fullName>
    </recommendedName>
</protein>
<gene>
    <name evidence="3" type="ORF">GCM10010276_02610</name>
</gene>
<sequence>MSPKTSEPGARHSGERGPAVTPGRVTVLLLAVFALIFIFQNTRDIRIRLLIPEVTMPLSTALLVAAAVGSFFGAYFMRRKP</sequence>
<feature type="transmembrane region" description="Helical" evidence="2">
    <location>
        <begin position="59"/>
        <end position="77"/>
    </location>
</feature>
<feature type="transmembrane region" description="Helical" evidence="2">
    <location>
        <begin position="21"/>
        <end position="39"/>
    </location>
</feature>
<dbReference type="Proteomes" id="UP001501777">
    <property type="component" value="Unassembled WGS sequence"/>
</dbReference>
<comment type="caution">
    <text evidence="3">The sequence shown here is derived from an EMBL/GenBank/DDBJ whole genome shotgun (WGS) entry which is preliminary data.</text>
</comment>